<dbReference type="Gene3D" id="3.30.470.20">
    <property type="entry name" value="ATP-grasp fold, B domain"/>
    <property type="match status" value="2"/>
</dbReference>
<proteinExistence type="predicted"/>
<comment type="caution">
    <text evidence="1">The sequence shown here is derived from an EMBL/GenBank/DDBJ whole genome shotgun (WGS) entry which is preliminary data.</text>
</comment>
<dbReference type="SUPFAM" id="SSF56059">
    <property type="entry name" value="Glutathione synthetase ATP-binding domain-like"/>
    <property type="match status" value="1"/>
</dbReference>
<name>A0A318T856_9BRAD</name>
<dbReference type="GO" id="GO:0018169">
    <property type="term" value="F:ribosomal S6-glutamic acid ligase activity"/>
    <property type="evidence" value="ECO:0007669"/>
    <property type="project" value="TreeGrafter"/>
</dbReference>
<dbReference type="GO" id="GO:0009432">
    <property type="term" value="P:SOS response"/>
    <property type="evidence" value="ECO:0007669"/>
    <property type="project" value="TreeGrafter"/>
</dbReference>
<sequence>MPYTERVIVRVIKDYCQQRGIKVEQRLDGWLVVLHGGGFKHFVYGYDIGLNSAVVHRIANDKSATAELLSAEGVACVPHTLFMNPKQFKYTPTAGNWAPMLALLAEHPSGVVLKPNEGTCGYLVAKATSELELEQAASAIFAVQQNLAIAPYLDIEREVRVVLLDRQPQVVYEKMRPTIAGDGERSVLELLRARLPLERLAVLLPALAQSGTALDAVLPQGQKLVLDWRHNLDLGAQPELLSDGPVRTASVELASRAAAAIGLRFGAVDVIFEQGAPRILEINSGVMMESLHGRYPDIVEAVYRAALDQVLAASARQN</sequence>
<dbReference type="Proteomes" id="UP000248148">
    <property type="component" value="Unassembled WGS sequence"/>
</dbReference>
<dbReference type="PANTHER" id="PTHR21621:SF0">
    <property type="entry name" value="BETA-CITRYLGLUTAMATE SYNTHASE B-RELATED"/>
    <property type="match status" value="1"/>
</dbReference>
<evidence type="ECO:0000313" key="1">
    <source>
        <dbReference type="EMBL" id="PYF01191.1"/>
    </source>
</evidence>
<dbReference type="Gene3D" id="3.30.1490.20">
    <property type="entry name" value="ATP-grasp fold, A domain"/>
    <property type="match status" value="1"/>
</dbReference>
<dbReference type="InterPro" id="IPR013815">
    <property type="entry name" value="ATP_grasp_subdomain_1"/>
</dbReference>
<organism evidence="1 2">
    <name type="scientific">Rhodopseudomonas faecalis</name>
    <dbReference type="NCBI Taxonomy" id="99655"/>
    <lineage>
        <taxon>Bacteria</taxon>
        <taxon>Pseudomonadati</taxon>
        <taxon>Pseudomonadota</taxon>
        <taxon>Alphaproteobacteria</taxon>
        <taxon>Hyphomicrobiales</taxon>
        <taxon>Nitrobacteraceae</taxon>
        <taxon>Rhodopseudomonas</taxon>
    </lineage>
</organism>
<evidence type="ECO:0008006" key="3">
    <source>
        <dbReference type="Google" id="ProtNLM"/>
    </source>
</evidence>
<protein>
    <recommendedName>
        <fullName evidence="3">RimK-like ATP-grasp domain-containing protein</fullName>
    </recommendedName>
</protein>
<dbReference type="OrthoDB" id="8136469at2"/>
<gene>
    <name evidence="1" type="ORF">BJ122_12523</name>
</gene>
<accession>A0A318T856</accession>
<keyword evidence="2" id="KW-1185">Reference proteome</keyword>
<dbReference type="RefSeq" id="WP_110782264.1">
    <property type="nucleotide sequence ID" value="NZ_QJTI01000025.1"/>
</dbReference>
<reference evidence="1 2" key="1">
    <citation type="submission" date="2018-06" db="EMBL/GenBank/DDBJ databases">
        <title>Genomic Encyclopedia of Archaeal and Bacterial Type Strains, Phase II (KMG-II): from individual species to whole genera.</title>
        <authorList>
            <person name="Goeker M."/>
        </authorList>
    </citation>
    <scope>NUCLEOTIDE SEQUENCE [LARGE SCALE GENOMIC DNA]</scope>
    <source>
        <strain evidence="1 2">JCM 11668</strain>
    </source>
</reference>
<dbReference type="GO" id="GO:0005737">
    <property type="term" value="C:cytoplasm"/>
    <property type="evidence" value="ECO:0007669"/>
    <property type="project" value="TreeGrafter"/>
</dbReference>
<dbReference type="EMBL" id="QJTI01000025">
    <property type="protein sequence ID" value="PYF01191.1"/>
    <property type="molecule type" value="Genomic_DNA"/>
</dbReference>
<evidence type="ECO:0000313" key="2">
    <source>
        <dbReference type="Proteomes" id="UP000248148"/>
    </source>
</evidence>
<dbReference type="GO" id="GO:0005524">
    <property type="term" value="F:ATP binding"/>
    <property type="evidence" value="ECO:0007669"/>
    <property type="project" value="InterPro"/>
</dbReference>
<dbReference type="AlphaFoldDB" id="A0A318T856"/>
<dbReference type="PANTHER" id="PTHR21621">
    <property type="entry name" value="RIBOSOMAL PROTEIN S6 MODIFICATION PROTEIN"/>
    <property type="match status" value="1"/>
</dbReference>